<comment type="caution">
    <text evidence="1">The sequence shown here is derived from an EMBL/GenBank/DDBJ whole genome shotgun (WGS) entry which is preliminary data.</text>
</comment>
<evidence type="ECO:0000313" key="1">
    <source>
        <dbReference type="EMBL" id="GLI94697.1"/>
    </source>
</evidence>
<organism evidence="1 2">
    <name type="scientific">Methylocystis echinoides</name>
    <dbReference type="NCBI Taxonomy" id="29468"/>
    <lineage>
        <taxon>Bacteria</taxon>
        <taxon>Pseudomonadati</taxon>
        <taxon>Pseudomonadota</taxon>
        <taxon>Alphaproteobacteria</taxon>
        <taxon>Hyphomicrobiales</taxon>
        <taxon>Methylocystaceae</taxon>
        <taxon>Methylocystis</taxon>
    </lineage>
</organism>
<sequence>MDVLQRTSRRCVAVPAPMRQQALGTWLEGKAAIVAAFAVLAPVAARVDIFMQLFLCQRDHSAAVRHLRTSNNIIAAARAAVLQLLRILSARYSSFEEAGQWRPI</sequence>
<dbReference type="AlphaFoldDB" id="A0A9W6GX86"/>
<dbReference type="EMBL" id="BSEC01000001">
    <property type="protein sequence ID" value="GLI94697.1"/>
    <property type="molecule type" value="Genomic_DNA"/>
</dbReference>
<reference evidence="1" key="1">
    <citation type="journal article" date="2023" name="Int. J. Syst. Evol. Microbiol.">
        <title>Methylocystis iwaonis sp. nov., a type II methane-oxidizing bacterium from surface soil of a rice paddy field in Japan, and emended description of the genus Methylocystis (ex Whittenbury et al. 1970) Bowman et al. 1993.</title>
        <authorList>
            <person name="Kaise H."/>
            <person name="Sawadogo J.B."/>
            <person name="Alam M.S."/>
            <person name="Ueno C."/>
            <person name="Dianou D."/>
            <person name="Shinjo R."/>
            <person name="Asakawa S."/>
        </authorList>
    </citation>
    <scope>NUCLEOTIDE SEQUENCE</scope>
    <source>
        <strain evidence="1">LMG27198</strain>
    </source>
</reference>
<name>A0A9W6GX86_9HYPH</name>
<keyword evidence="2" id="KW-1185">Reference proteome</keyword>
<accession>A0A9W6GX86</accession>
<evidence type="ECO:0000313" key="2">
    <source>
        <dbReference type="Proteomes" id="UP001144323"/>
    </source>
</evidence>
<protein>
    <submittedName>
        <fullName evidence="1">Uncharacterized protein</fullName>
    </submittedName>
</protein>
<gene>
    <name evidence="1" type="ORF">LMG27198_36890</name>
</gene>
<proteinExistence type="predicted"/>
<dbReference type="Proteomes" id="UP001144323">
    <property type="component" value="Unassembled WGS sequence"/>
</dbReference>